<keyword evidence="1" id="KW-0472">Membrane</keyword>
<feature type="transmembrane region" description="Helical" evidence="1">
    <location>
        <begin position="206"/>
        <end position="228"/>
    </location>
</feature>
<feature type="transmembrane region" description="Helical" evidence="1">
    <location>
        <begin position="90"/>
        <end position="109"/>
    </location>
</feature>
<feature type="transmembrane region" description="Helical" evidence="1">
    <location>
        <begin position="179"/>
        <end position="200"/>
    </location>
</feature>
<comment type="caution">
    <text evidence="2">The sequence shown here is derived from an EMBL/GenBank/DDBJ whole genome shotgun (WGS) entry which is preliminary data.</text>
</comment>
<dbReference type="RefSeq" id="WP_100932541.1">
    <property type="nucleotide sequence ID" value="NZ_CABHNX010000235.1"/>
</dbReference>
<gene>
    <name evidence="2" type="ORF">PM006_09100</name>
</gene>
<proteinExistence type="predicted"/>
<dbReference type="AlphaFoldDB" id="A0AAW6ATP1"/>
<accession>A0AAW6ATP1</accession>
<feature type="transmembrane region" description="Helical" evidence="1">
    <location>
        <begin position="6"/>
        <end position="25"/>
    </location>
</feature>
<evidence type="ECO:0000313" key="2">
    <source>
        <dbReference type="EMBL" id="MDB2000356.1"/>
    </source>
</evidence>
<dbReference type="Proteomes" id="UP001300871">
    <property type="component" value="Unassembled WGS sequence"/>
</dbReference>
<evidence type="ECO:0008006" key="4">
    <source>
        <dbReference type="Google" id="ProtNLM"/>
    </source>
</evidence>
<feature type="transmembrane region" description="Helical" evidence="1">
    <location>
        <begin position="52"/>
        <end position="78"/>
    </location>
</feature>
<keyword evidence="1" id="KW-0812">Transmembrane</keyword>
<feature type="transmembrane region" description="Helical" evidence="1">
    <location>
        <begin position="150"/>
        <end position="167"/>
    </location>
</feature>
<organism evidence="2 3">
    <name type="scientific">Clostridium symbiosum</name>
    <name type="common">Bacteroides symbiosus</name>
    <dbReference type="NCBI Taxonomy" id="1512"/>
    <lineage>
        <taxon>Bacteria</taxon>
        <taxon>Bacillati</taxon>
        <taxon>Bacillota</taxon>
        <taxon>Clostridia</taxon>
        <taxon>Lachnospirales</taxon>
        <taxon>Lachnospiraceae</taxon>
        <taxon>Otoolea</taxon>
    </lineage>
</organism>
<sequence length="236" mass="27008">MELKYRILVGLISLIFGGGASYFIFTDQDSKKQKFNFNPERHNIFENAGYSVFMYFSISIIVIMFFLLLWQIIVMLILSDFKYANEVVSSGLSFAIMIPLIGNMIHKIYELCLSKFPKRFDELNAQERKWISVVACLGIAMVSVNDNIELAFSALALMFGKFLWLDSTSKQLAEEFKEALKLPVLILLAILLCLLTGFYICIDEKFAVVYSFLLGLGFVIGIVIYCFIQKNKEKKN</sequence>
<dbReference type="EMBL" id="JAQLGM010000018">
    <property type="protein sequence ID" value="MDB2000356.1"/>
    <property type="molecule type" value="Genomic_DNA"/>
</dbReference>
<keyword evidence="1" id="KW-1133">Transmembrane helix</keyword>
<protein>
    <recommendedName>
        <fullName evidence="4">DUF3796 domain-containing protein</fullName>
    </recommendedName>
</protein>
<reference evidence="2" key="1">
    <citation type="submission" date="2023-01" db="EMBL/GenBank/DDBJ databases">
        <title>Human gut microbiome strain richness.</title>
        <authorList>
            <person name="Chen-Liaw A."/>
        </authorList>
    </citation>
    <scope>NUCLEOTIDE SEQUENCE</scope>
    <source>
        <strain evidence="2">B1_m1001713B170214d0_201011</strain>
    </source>
</reference>
<evidence type="ECO:0000313" key="3">
    <source>
        <dbReference type="Proteomes" id="UP001300871"/>
    </source>
</evidence>
<name>A0AAW6ATP1_CLOSY</name>
<evidence type="ECO:0000256" key="1">
    <source>
        <dbReference type="SAM" id="Phobius"/>
    </source>
</evidence>